<dbReference type="Gene3D" id="3.40.50.2300">
    <property type="match status" value="2"/>
</dbReference>
<accession>A0A0M2NNP9</accession>
<keyword evidence="7" id="KW-1185">Reference proteome</keyword>
<feature type="signal peptide" evidence="4">
    <location>
        <begin position="1"/>
        <end position="32"/>
    </location>
</feature>
<gene>
    <name evidence="6" type="ORF">CHK_0450</name>
</gene>
<dbReference type="Pfam" id="PF13407">
    <property type="entry name" value="Peripla_BP_4"/>
    <property type="match status" value="1"/>
</dbReference>
<comment type="caution">
    <text evidence="6">The sequence shown here is derived from an EMBL/GenBank/DDBJ whole genome shotgun (WGS) entry which is preliminary data.</text>
</comment>
<dbReference type="STRING" id="270498.CHK_0450"/>
<dbReference type="Proteomes" id="UP000034076">
    <property type="component" value="Unassembled WGS sequence"/>
</dbReference>
<dbReference type="GO" id="GO:0030313">
    <property type="term" value="C:cell envelope"/>
    <property type="evidence" value="ECO:0007669"/>
    <property type="project" value="UniProtKB-SubCell"/>
</dbReference>
<reference evidence="6 7" key="1">
    <citation type="submission" date="2015-04" db="EMBL/GenBank/DDBJ databases">
        <title>Draft genome sequence of bacteremic isolate Catabacter hongkongensis type strain HKU16T.</title>
        <authorList>
            <person name="Lau S.K."/>
            <person name="Teng J.L."/>
            <person name="Huang Y."/>
            <person name="Curreem S.O."/>
            <person name="Tsui S.K."/>
            <person name="Woo P.C."/>
        </authorList>
    </citation>
    <scope>NUCLEOTIDE SEQUENCE [LARGE SCALE GENOMIC DNA]</scope>
    <source>
        <strain evidence="6 7">HKU16</strain>
    </source>
</reference>
<dbReference type="SUPFAM" id="SSF53822">
    <property type="entry name" value="Periplasmic binding protein-like I"/>
    <property type="match status" value="1"/>
</dbReference>
<evidence type="ECO:0000256" key="4">
    <source>
        <dbReference type="SAM" id="SignalP"/>
    </source>
</evidence>
<evidence type="ECO:0000256" key="3">
    <source>
        <dbReference type="ARBA" id="ARBA00022729"/>
    </source>
</evidence>
<sequence length="355" mass="37463">MKSYKKVMKEGEKMKKNLMVIVALLLTAAMLAGCSGTSANAPAASAGDEGTQAVSAANPDDVYYMVTFSSGIEYWKGCYNGFESAAAKYGAKTEYTGANTNDVNQEVTVLEQVIAKNPAGIAVTCVNPEGLKDPIQKAIDQGIPVVTFDSDSPDSGRYSFLATGNYAAGVEAAKAIAELCGEQGEVGILQVPGLLNLEERANGFKETIEANYPNMKVVQTVNGNLDQAEGAKVTAGMLQANPNMKGIFCTDSTAGVGAGTAVKEAGKEGAIQVVSFDTDSATLDMIKEGTIQATIAQGTYNMGFWSFEFLYDLHNNHANPVEGWKEKGISPLPTTVDTGVSIVTKDNADSFYMEK</sequence>
<feature type="domain" description="Periplasmic binding protein" evidence="5">
    <location>
        <begin position="65"/>
        <end position="313"/>
    </location>
</feature>
<dbReference type="PANTHER" id="PTHR46847">
    <property type="entry name" value="D-ALLOSE-BINDING PERIPLASMIC PROTEIN-RELATED"/>
    <property type="match status" value="1"/>
</dbReference>
<protein>
    <submittedName>
        <fullName evidence="6">ABC transporter sugar-binding protein</fullName>
    </submittedName>
</protein>
<proteinExistence type="inferred from homology"/>
<dbReference type="PANTHER" id="PTHR46847:SF1">
    <property type="entry name" value="D-ALLOSE-BINDING PERIPLASMIC PROTEIN-RELATED"/>
    <property type="match status" value="1"/>
</dbReference>
<dbReference type="CDD" id="cd19969">
    <property type="entry name" value="PBP1_ABC_sugar_binding-like"/>
    <property type="match status" value="1"/>
</dbReference>
<evidence type="ECO:0000259" key="5">
    <source>
        <dbReference type="Pfam" id="PF13407"/>
    </source>
</evidence>
<dbReference type="AlphaFoldDB" id="A0A0M2NNP9"/>
<feature type="chain" id="PRO_5038901253" evidence="4">
    <location>
        <begin position="33"/>
        <end position="355"/>
    </location>
</feature>
<dbReference type="PROSITE" id="PS51257">
    <property type="entry name" value="PROKAR_LIPOPROTEIN"/>
    <property type="match status" value="1"/>
</dbReference>
<name>A0A0M2NNP9_9FIRM</name>
<organism evidence="6 7">
    <name type="scientific">Christensenella hongkongensis</name>
    <dbReference type="NCBI Taxonomy" id="270498"/>
    <lineage>
        <taxon>Bacteria</taxon>
        <taxon>Bacillati</taxon>
        <taxon>Bacillota</taxon>
        <taxon>Clostridia</taxon>
        <taxon>Christensenellales</taxon>
        <taxon>Christensenellaceae</taxon>
        <taxon>Christensenella</taxon>
    </lineage>
</organism>
<comment type="subcellular location">
    <subcellularLocation>
        <location evidence="1">Cell envelope</location>
    </subcellularLocation>
</comment>
<evidence type="ECO:0000313" key="6">
    <source>
        <dbReference type="EMBL" id="KKI52022.1"/>
    </source>
</evidence>
<evidence type="ECO:0000313" key="7">
    <source>
        <dbReference type="Proteomes" id="UP000034076"/>
    </source>
</evidence>
<dbReference type="InterPro" id="IPR025997">
    <property type="entry name" value="SBP_2_dom"/>
</dbReference>
<keyword evidence="3 4" id="KW-0732">Signal</keyword>
<evidence type="ECO:0000256" key="1">
    <source>
        <dbReference type="ARBA" id="ARBA00004196"/>
    </source>
</evidence>
<dbReference type="GO" id="GO:0030246">
    <property type="term" value="F:carbohydrate binding"/>
    <property type="evidence" value="ECO:0007669"/>
    <property type="project" value="UniProtKB-ARBA"/>
</dbReference>
<evidence type="ECO:0000256" key="2">
    <source>
        <dbReference type="ARBA" id="ARBA00007639"/>
    </source>
</evidence>
<dbReference type="EMBL" id="LAYJ01000045">
    <property type="protein sequence ID" value="KKI52022.1"/>
    <property type="molecule type" value="Genomic_DNA"/>
</dbReference>
<dbReference type="InterPro" id="IPR028082">
    <property type="entry name" value="Peripla_BP_I"/>
</dbReference>
<comment type="similarity">
    <text evidence="2">Belongs to the bacterial solute-binding protein 2 family.</text>
</comment>